<dbReference type="PANTHER" id="PTHR42978:SF6">
    <property type="entry name" value="QUORUM-QUENCHING LACTONASE YTNP-RELATED"/>
    <property type="match status" value="1"/>
</dbReference>
<evidence type="ECO:0000256" key="4">
    <source>
        <dbReference type="ARBA" id="ARBA00022833"/>
    </source>
</evidence>
<dbReference type="InterPro" id="IPR051013">
    <property type="entry name" value="MBL_superfamily_lactonases"/>
</dbReference>
<protein>
    <submittedName>
        <fullName evidence="7">MBL fold metallo-hydrolase</fullName>
    </submittedName>
</protein>
<dbReference type="Gene3D" id="3.60.15.10">
    <property type="entry name" value="Ribonuclease Z/Hydroxyacylglutathione hydrolase-like"/>
    <property type="match status" value="1"/>
</dbReference>
<dbReference type="PANTHER" id="PTHR42978">
    <property type="entry name" value="QUORUM-QUENCHING LACTONASE YTNP-RELATED-RELATED"/>
    <property type="match status" value="1"/>
</dbReference>
<dbReference type="InterPro" id="IPR001279">
    <property type="entry name" value="Metallo-B-lactamas"/>
</dbReference>
<reference evidence="7 8" key="1">
    <citation type="submission" date="2023-12" db="EMBL/GenBank/DDBJ databases">
        <authorList>
            <person name="Menendez E."/>
            <person name="Kaur S."/>
            <person name="Flores-Felix J.D."/>
            <person name="diCenzo G.C."/>
            <person name="Peix A."/>
            <person name="Velazquez E."/>
        </authorList>
    </citation>
    <scope>NUCLEOTIDE SEQUENCE [LARGE SCALE GENOMIC DNA]</scope>
    <source>
        <strain evidence="7 8">CIP 108029</strain>
    </source>
</reference>
<evidence type="ECO:0000256" key="3">
    <source>
        <dbReference type="ARBA" id="ARBA00022801"/>
    </source>
</evidence>
<gene>
    <name evidence="7" type="ORF">U5G49_002820</name>
</gene>
<comment type="similarity">
    <text evidence="1">Belongs to the metallo-beta-lactamase superfamily.</text>
</comment>
<dbReference type="EMBL" id="CP140635">
    <property type="protein sequence ID" value="WQN37685.1"/>
    <property type="molecule type" value="Genomic_DNA"/>
</dbReference>
<keyword evidence="4" id="KW-0862">Zinc</keyword>
<evidence type="ECO:0000256" key="2">
    <source>
        <dbReference type="ARBA" id="ARBA00022723"/>
    </source>
</evidence>
<organism evidence="7 8">
    <name type="scientific">Rhizobium indigoferae</name>
    <dbReference type="NCBI Taxonomy" id="158891"/>
    <lineage>
        <taxon>Bacteria</taxon>
        <taxon>Pseudomonadati</taxon>
        <taxon>Pseudomonadota</taxon>
        <taxon>Alphaproteobacteria</taxon>
        <taxon>Hyphomicrobiales</taxon>
        <taxon>Rhizobiaceae</taxon>
        <taxon>Rhizobium/Agrobacterium group</taxon>
        <taxon>Rhizobium</taxon>
    </lineage>
</organism>
<accession>A0ABZ0ZDL2</accession>
<keyword evidence="8" id="KW-1185">Reference proteome</keyword>
<sequence length="330" mass="35369">MTVDRRKFLSVAALVPAALATPSVLQLSSVASAQDAAAKPAKSPVIMRRRIGEIEVFALMDGYGIFPNGMFPSFEVKAGEAAAKLAHVPFDPATFRIGINAYLIKTKDRIIAVDAGAPAGMSPTMGGWANALAAVGVTPEQIDMMFLTHIHVDHVGGLADPKTGNKILTNAPLVVSEAEWKFVHDDGIYAAQSKDFKPLWDISRAKVKPYDGVKSLIQPGAEIAPGLTTVALPGHTPGHLGLRIDSGKESLLIWGDVIHGTAFQFTQPDWSFPLDADQVKAAETRKAILDMVTAEDMMVAGMHLDFPGFGFVERANGAYRFVAAPYDYRA</sequence>
<keyword evidence="5" id="KW-0732">Signal</keyword>
<dbReference type="CDD" id="cd07720">
    <property type="entry name" value="OPHC2-like_MBL-fold"/>
    <property type="match status" value="1"/>
</dbReference>
<keyword evidence="3" id="KW-0378">Hydrolase</keyword>
<feature type="domain" description="Metallo-beta-lactamase" evidence="6">
    <location>
        <begin position="98"/>
        <end position="303"/>
    </location>
</feature>
<evidence type="ECO:0000259" key="6">
    <source>
        <dbReference type="SMART" id="SM00849"/>
    </source>
</evidence>
<dbReference type="Pfam" id="PF00753">
    <property type="entry name" value="Lactamase_B"/>
    <property type="match status" value="1"/>
</dbReference>
<keyword evidence="2" id="KW-0479">Metal-binding</keyword>
<evidence type="ECO:0000313" key="7">
    <source>
        <dbReference type="EMBL" id="WQN37685.1"/>
    </source>
</evidence>
<name>A0ABZ0ZDL2_9HYPH</name>
<feature type="chain" id="PRO_5046056174" evidence="5">
    <location>
        <begin position="34"/>
        <end position="330"/>
    </location>
</feature>
<proteinExistence type="inferred from homology"/>
<evidence type="ECO:0000256" key="1">
    <source>
        <dbReference type="ARBA" id="ARBA00007749"/>
    </source>
</evidence>
<evidence type="ECO:0000256" key="5">
    <source>
        <dbReference type="SAM" id="SignalP"/>
    </source>
</evidence>
<dbReference type="RefSeq" id="WP_193445579.1">
    <property type="nucleotide sequence ID" value="NZ_BSOQ01000025.1"/>
</dbReference>
<dbReference type="Proteomes" id="UP001322785">
    <property type="component" value="Chromosome"/>
</dbReference>
<dbReference type="InterPro" id="IPR006311">
    <property type="entry name" value="TAT_signal"/>
</dbReference>
<dbReference type="SUPFAM" id="SSF56281">
    <property type="entry name" value="Metallo-hydrolase/oxidoreductase"/>
    <property type="match status" value="1"/>
</dbReference>
<evidence type="ECO:0000313" key="8">
    <source>
        <dbReference type="Proteomes" id="UP001322785"/>
    </source>
</evidence>
<feature type="signal peptide" evidence="5">
    <location>
        <begin position="1"/>
        <end position="33"/>
    </location>
</feature>
<dbReference type="SMART" id="SM00849">
    <property type="entry name" value="Lactamase_B"/>
    <property type="match status" value="1"/>
</dbReference>
<dbReference type="InterPro" id="IPR036866">
    <property type="entry name" value="RibonucZ/Hydroxyglut_hydro"/>
</dbReference>
<dbReference type="PROSITE" id="PS51318">
    <property type="entry name" value="TAT"/>
    <property type="match status" value="1"/>
</dbReference>